<evidence type="ECO:0000256" key="1">
    <source>
        <dbReference type="SAM" id="Phobius"/>
    </source>
</evidence>
<gene>
    <name evidence="3" type="ORF">HOLleu_02186</name>
</gene>
<keyword evidence="4" id="KW-1185">Reference proteome</keyword>
<dbReference type="OrthoDB" id="5946976at2759"/>
<reference evidence="3" key="1">
    <citation type="submission" date="2021-10" db="EMBL/GenBank/DDBJ databases">
        <title>Tropical sea cucumber genome reveals ecological adaptation and Cuvierian tubules defense mechanism.</title>
        <authorList>
            <person name="Chen T."/>
        </authorList>
    </citation>
    <scope>NUCLEOTIDE SEQUENCE</scope>
    <source>
        <strain evidence="3">Nanhai2018</strain>
        <tissue evidence="3">Muscle</tissue>
    </source>
</reference>
<proteinExistence type="predicted"/>
<dbReference type="InterPro" id="IPR012338">
    <property type="entry name" value="Beta-lactam/transpept-like"/>
</dbReference>
<sequence>MPFFKQAVVVAVTAFVVAVVIPNYFKPSYPVPEVFGTVSPGFEEVIEVFRQNFEYEWDNREAGSAFSVYHEGEKIIDLWAGYADIEAKRLWKQDTLTIIFSTTKGIAALCIAMLADRGLLGFQKPVAYYWPEFAQKGKEHITIEQLLAHEAGLYVTDEPFTFDLLRNHKSLDKALAEATLKWEPGTKRGYHGLTIGPYIDALVRRIDPKNQTVGQFFYQEVSKPFDIDAYVGLPPQLYHRVGRNVLVSSRWRDIAYAVWNFPFTRNSMIAKIFGSRILKEYTENFGEITQVSQLYNRFIDPDILQIEISSVTGMATARGVAKMFGILANGGKHENKTLLSKGIIDEYVNDNVPPAPDYLLYGHLMRWKYAMDIIPQGENAGNMFGAPGYGGQVGYADPNYNLGYGFVSRYDAPMGLQMNDPRFQRLRESVVKAVKKRKGRH</sequence>
<name>A0A9Q1CQC6_HOLLE</name>
<dbReference type="InterPro" id="IPR001466">
    <property type="entry name" value="Beta-lactam-related"/>
</dbReference>
<dbReference type="SUPFAM" id="SSF56601">
    <property type="entry name" value="beta-lactamase/transpeptidase-like"/>
    <property type="match status" value="1"/>
</dbReference>
<feature type="transmembrane region" description="Helical" evidence="1">
    <location>
        <begin position="7"/>
        <end position="25"/>
    </location>
</feature>
<organism evidence="3 4">
    <name type="scientific">Holothuria leucospilota</name>
    <name type="common">Black long sea cucumber</name>
    <name type="synonym">Mertensiothuria leucospilota</name>
    <dbReference type="NCBI Taxonomy" id="206669"/>
    <lineage>
        <taxon>Eukaryota</taxon>
        <taxon>Metazoa</taxon>
        <taxon>Echinodermata</taxon>
        <taxon>Eleutherozoa</taxon>
        <taxon>Echinozoa</taxon>
        <taxon>Holothuroidea</taxon>
        <taxon>Aspidochirotacea</taxon>
        <taxon>Aspidochirotida</taxon>
        <taxon>Holothuriidae</taxon>
        <taxon>Holothuria</taxon>
    </lineage>
</organism>
<keyword evidence="1" id="KW-1133">Transmembrane helix</keyword>
<dbReference type="Proteomes" id="UP001152320">
    <property type="component" value="Chromosome 1"/>
</dbReference>
<dbReference type="Pfam" id="PF00144">
    <property type="entry name" value="Beta-lactamase"/>
    <property type="match status" value="1"/>
</dbReference>
<accession>A0A9Q1CQC6</accession>
<dbReference type="AlphaFoldDB" id="A0A9Q1CQC6"/>
<comment type="caution">
    <text evidence="3">The sequence shown here is derived from an EMBL/GenBank/DDBJ whole genome shotgun (WGS) entry which is preliminary data.</text>
</comment>
<dbReference type="InterPro" id="IPR052907">
    <property type="entry name" value="Beta-lactamase/esterase"/>
</dbReference>
<evidence type="ECO:0000259" key="2">
    <source>
        <dbReference type="Pfam" id="PF00144"/>
    </source>
</evidence>
<dbReference type="PANTHER" id="PTHR43319:SF3">
    <property type="entry name" value="BETA-LACTAMASE-RELATED DOMAIN-CONTAINING PROTEIN"/>
    <property type="match status" value="1"/>
</dbReference>
<protein>
    <submittedName>
        <fullName evidence="3">Beta-lactamase domain-containing protein 2</fullName>
    </submittedName>
</protein>
<dbReference type="PANTHER" id="PTHR43319">
    <property type="entry name" value="BETA-LACTAMASE-RELATED"/>
    <property type="match status" value="1"/>
</dbReference>
<dbReference type="EMBL" id="JAIZAY010000001">
    <property type="protein sequence ID" value="KAJ8049436.1"/>
    <property type="molecule type" value="Genomic_DNA"/>
</dbReference>
<evidence type="ECO:0000313" key="4">
    <source>
        <dbReference type="Proteomes" id="UP001152320"/>
    </source>
</evidence>
<dbReference type="Gene3D" id="3.40.710.10">
    <property type="entry name" value="DD-peptidase/beta-lactamase superfamily"/>
    <property type="match status" value="1"/>
</dbReference>
<keyword evidence="1" id="KW-0472">Membrane</keyword>
<evidence type="ECO:0000313" key="3">
    <source>
        <dbReference type="EMBL" id="KAJ8049436.1"/>
    </source>
</evidence>
<keyword evidence="1" id="KW-0812">Transmembrane</keyword>
<feature type="domain" description="Beta-lactamase-related" evidence="2">
    <location>
        <begin position="50"/>
        <end position="422"/>
    </location>
</feature>